<reference evidence="2" key="1">
    <citation type="submission" date="2023-03" db="EMBL/GenBank/DDBJ databases">
        <title>Massive genome expansion in bonnet fungi (Mycena s.s.) driven by repeated elements and novel gene families across ecological guilds.</title>
        <authorList>
            <consortium name="Lawrence Berkeley National Laboratory"/>
            <person name="Harder C.B."/>
            <person name="Miyauchi S."/>
            <person name="Viragh M."/>
            <person name="Kuo A."/>
            <person name="Thoen E."/>
            <person name="Andreopoulos B."/>
            <person name="Lu D."/>
            <person name="Skrede I."/>
            <person name="Drula E."/>
            <person name="Henrissat B."/>
            <person name="Morin E."/>
            <person name="Kohler A."/>
            <person name="Barry K."/>
            <person name="LaButti K."/>
            <person name="Morin E."/>
            <person name="Salamov A."/>
            <person name="Lipzen A."/>
            <person name="Mereny Z."/>
            <person name="Hegedus B."/>
            <person name="Baldrian P."/>
            <person name="Stursova M."/>
            <person name="Weitz H."/>
            <person name="Taylor A."/>
            <person name="Grigoriev I.V."/>
            <person name="Nagy L.G."/>
            <person name="Martin F."/>
            <person name="Kauserud H."/>
        </authorList>
    </citation>
    <scope>NUCLEOTIDE SEQUENCE</scope>
    <source>
        <strain evidence="2">CBHHK182m</strain>
    </source>
</reference>
<dbReference type="EMBL" id="JARKIB010000180">
    <property type="protein sequence ID" value="KAJ7727376.1"/>
    <property type="molecule type" value="Genomic_DNA"/>
</dbReference>
<dbReference type="InterPro" id="IPR045247">
    <property type="entry name" value="Oye-like"/>
</dbReference>
<accession>A0AAD7HSL8</accession>
<gene>
    <name evidence="2" type="ORF">B0H16DRAFT_1331597</name>
</gene>
<dbReference type="Pfam" id="PF00724">
    <property type="entry name" value="Oxidored_FMN"/>
    <property type="match status" value="1"/>
</dbReference>
<proteinExistence type="predicted"/>
<keyword evidence="3" id="KW-1185">Reference proteome</keyword>
<dbReference type="InterPro" id="IPR013785">
    <property type="entry name" value="Aldolase_TIM"/>
</dbReference>
<comment type="caution">
    <text evidence="2">The sequence shown here is derived from an EMBL/GenBank/DDBJ whole genome shotgun (WGS) entry which is preliminary data.</text>
</comment>
<name>A0AAD7HSL8_9AGAR</name>
<feature type="domain" description="NADH:flavin oxidoreductase/NADH oxidase N-terminal" evidence="1">
    <location>
        <begin position="7"/>
        <end position="342"/>
    </location>
</feature>
<protein>
    <recommendedName>
        <fullName evidence="1">NADH:flavin oxidoreductase/NADH oxidase N-terminal domain-containing protein</fullName>
    </recommendedName>
</protein>
<dbReference type="Proteomes" id="UP001215598">
    <property type="component" value="Unassembled WGS sequence"/>
</dbReference>
<dbReference type="GO" id="GO:0003959">
    <property type="term" value="F:NADPH dehydrogenase activity"/>
    <property type="evidence" value="ECO:0007669"/>
    <property type="project" value="TreeGrafter"/>
</dbReference>
<dbReference type="SUPFAM" id="SSF51395">
    <property type="entry name" value="FMN-linked oxidoreductases"/>
    <property type="match status" value="1"/>
</dbReference>
<dbReference type="AlphaFoldDB" id="A0AAD7HSL8"/>
<dbReference type="CDD" id="cd02933">
    <property type="entry name" value="OYE_like_FMN"/>
    <property type="match status" value="1"/>
</dbReference>
<evidence type="ECO:0000313" key="2">
    <source>
        <dbReference type="EMBL" id="KAJ7727376.1"/>
    </source>
</evidence>
<dbReference type="GO" id="GO:0010181">
    <property type="term" value="F:FMN binding"/>
    <property type="evidence" value="ECO:0007669"/>
    <property type="project" value="InterPro"/>
</dbReference>
<dbReference type="Gene3D" id="3.20.20.70">
    <property type="entry name" value="Aldolase class I"/>
    <property type="match status" value="1"/>
</dbReference>
<dbReference type="PANTHER" id="PTHR22893">
    <property type="entry name" value="NADH OXIDOREDUCTASE-RELATED"/>
    <property type="match status" value="1"/>
</dbReference>
<sequence length="372" mass="40566">MPSKTFKLFEPIKVGNATLQHRIVLAPLSRYKADEAHVPYLPLVSDYYAQRASRPGTLLISEATFIAARAGGYQHIPGIWSPAQIKAWKSVTDAVHAKGSFIFMQLWALGRAAEPEQLQSEDPSFAFVSASDVPLAGHGGLPRPLTVPEIKEHIDLYAQAAKNAIEAGFDGVEVHSANGYLLDQFLQDVSNRRTDEYGGSVANRARFTLEVVDAVVTAVGADRTSVRFSPWSPFQEMGMADPLPTFSYVISQLAARHSGLAYLHLVEPRIDGSTTMDEPSSAHESNDPLRALWAPRPLIRAGGFTRDGAIKAAESGDLVAFGRLYISNPDLPARLEREIPLNSYDRSTFYLIGENTPRGYTDHAFATATVGA</sequence>
<dbReference type="FunFam" id="3.20.20.70:FF:000138">
    <property type="entry name" value="NADPH dehydrogenase 1"/>
    <property type="match status" value="1"/>
</dbReference>
<evidence type="ECO:0000259" key="1">
    <source>
        <dbReference type="Pfam" id="PF00724"/>
    </source>
</evidence>
<dbReference type="InterPro" id="IPR001155">
    <property type="entry name" value="OxRdtase_FMN_N"/>
</dbReference>
<dbReference type="PANTHER" id="PTHR22893:SF91">
    <property type="entry name" value="NADPH DEHYDROGENASE 2-RELATED"/>
    <property type="match status" value="1"/>
</dbReference>
<evidence type="ECO:0000313" key="3">
    <source>
        <dbReference type="Proteomes" id="UP001215598"/>
    </source>
</evidence>
<organism evidence="2 3">
    <name type="scientific">Mycena metata</name>
    <dbReference type="NCBI Taxonomy" id="1033252"/>
    <lineage>
        <taxon>Eukaryota</taxon>
        <taxon>Fungi</taxon>
        <taxon>Dikarya</taxon>
        <taxon>Basidiomycota</taxon>
        <taxon>Agaricomycotina</taxon>
        <taxon>Agaricomycetes</taxon>
        <taxon>Agaricomycetidae</taxon>
        <taxon>Agaricales</taxon>
        <taxon>Marasmiineae</taxon>
        <taxon>Mycenaceae</taxon>
        <taxon>Mycena</taxon>
    </lineage>
</organism>